<comment type="caution">
    <text evidence="2">The sequence shown here is derived from an EMBL/GenBank/DDBJ whole genome shotgun (WGS) entry which is preliminary data.</text>
</comment>
<sequence>MMNTLEFSPPMINGVSASKVFLAKITTAPSSVFEYLCQEFHHISSNEWQQRFEDGLIYDALGNRLTIQSAYIAESHVFYYRFLAHEIHVPFEHHILFENEHLLVVDKPHFLTMSPTGQYVQETLLVRLKKQTNNEFLTPIHRLDRETAGVVLFSKKVESRGIYQQMFAERNVQKTYHAIAPYKKELNFPFNIQLRMEKGEPFYIMKIVDGTPNSETEIQLLEHNNTWAKYLLNPKTGKQHQLRVHLNSLDIAIKNDPFYPIIKHKDDADFSQPLQLLAKEISFTDPLLFTQMQFKSQFELTL</sequence>
<dbReference type="AlphaFoldDB" id="A0A6L6GFH0"/>
<dbReference type="RefSeq" id="WP_154772788.1">
    <property type="nucleotide sequence ID" value="NZ_JAXHPJ010000004.1"/>
</dbReference>
<dbReference type="PANTHER" id="PTHR21600:SF84">
    <property type="entry name" value="PSEUDOURIDINE SYNTHASE RSUA_RLUA-LIKE DOMAIN-CONTAINING PROTEIN"/>
    <property type="match status" value="1"/>
</dbReference>
<dbReference type="InterPro" id="IPR020103">
    <property type="entry name" value="PsdUridine_synth_cat_dom_sf"/>
</dbReference>
<dbReference type="SUPFAM" id="SSF55120">
    <property type="entry name" value="Pseudouridine synthase"/>
    <property type="match status" value="1"/>
</dbReference>
<dbReference type="GO" id="GO:0003723">
    <property type="term" value="F:RNA binding"/>
    <property type="evidence" value="ECO:0007669"/>
    <property type="project" value="InterPro"/>
</dbReference>
<evidence type="ECO:0000259" key="1">
    <source>
        <dbReference type="Pfam" id="PF00849"/>
    </source>
</evidence>
<organism evidence="2 3">
    <name type="scientific">Acinetobacter faecalis</name>
    <dbReference type="NCBI Taxonomy" id="2665161"/>
    <lineage>
        <taxon>Bacteria</taxon>
        <taxon>Pseudomonadati</taxon>
        <taxon>Pseudomonadota</taxon>
        <taxon>Gammaproteobacteria</taxon>
        <taxon>Moraxellales</taxon>
        <taxon>Moraxellaceae</taxon>
        <taxon>Acinetobacter</taxon>
    </lineage>
</organism>
<dbReference type="InterPro" id="IPR050188">
    <property type="entry name" value="RluA_PseudoU_synthase"/>
</dbReference>
<name>A0A6L6GFH0_9GAMM</name>
<dbReference type="InterPro" id="IPR006224">
    <property type="entry name" value="PsdUridine_synth_RluA-like_CS"/>
</dbReference>
<protein>
    <submittedName>
        <fullName evidence="2">Pseudouridylate synthase</fullName>
    </submittedName>
</protein>
<proteinExistence type="predicted"/>
<dbReference type="Proteomes" id="UP000473854">
    <property type="component" value="Unassembled WGS sequence"/>
</dbReference>
<dbReference type="GO" id="GO:0009982">
    <property type="term" value="F:pseudouridine synthase activity"/>
    <property type="evidence" value="ECO:0007669"/>
    <property type="project" value="InterPro"/>
</dbReference>
<dbReference type="InterPro" id="IPR006145">
    <property type="entry name" value="PsdUridine_synth_RsuA/RluA"/>
</dbReference>
<evidence type="ECO:0000313" key="2">
    <source>
        <dbReference type="EMBL" id="MTD11176.1"/>
    </source>
</evidence>
<dbReference type="Pfam" id="PF00849">
    <property type="entry name" value="PseudoU_synth_2"/>
    <property type="match status" value="1"/>
</dbReference>
<dbReference type="PANTHER" id="PTHR21600">
    <property type="entry name" value="MITOCHONDRIAL RNA PSEUDOURIDINE SYNTHASE"/>
    <property type="match status" value="1"/>
</dbReference>
<dbReference type="EMBL" id="WLYL01000017">
    <property type="protein sequence ID" value="MTD11176.1"/>
    <property type="molecule type" value="Genomic_DNA"/>
</dbReference>
<reference evidence="2 3" key="1">
    <citation type="submission" date="2019-11" db="EMBL/GenBank/DDBJ databases">
        <authorList>
            <person name="An D."/>
        </authorList>
    </citation>
    <scope>NUCLEOTIDE SEQUENCE [LARGE SCALE GENOMIC DNA]</scope>
    <source>
        <strain evidence="2 3">YIM 103518</strain>
    </source>
</reference>
<evidence type="ECO:0000313" key="3">
    <source>
        <dbReference type="Proteomes" id="UP000473854"/>
    </source>
</evidence>
<dbReference type="GO" id="GO:0000455">
    <property type="term" value="P:enzyme-directed rRNA pseudouridine synthesis"/>
    <property type="evidence" value="ECO:0007669"/>
    <property type="project" value="TreeGrafter"/>
</dbReference>
<dbReference type="GO" id="GO:0140098">
    <property type="term" value="F:catalytic activity, acting on RNA"/>
    <property type="evidence" value="ECO:0007669"/>
    <property type="project" value="UniProtKB-ARBA"/>
</dbReference>
<feature type="domain" description="Pseudouridine synthase RsuA/RluA-like" evidence="1">
    <location>
        <begin position="101"/>
        <end position="247"/>
    </location>
</feature>
<accession>A0A6L6GFH0</accession>
<dbReference type="Gene3D" id="3.30.2350.10">
    <property type="entry name" value="Pseudouridine synthase"/>
    <property type="match status" value="1"/>
</dbReference>
<dbReference type="PROSITE" id="PS01129">
    <property type="entry name" value="PSI_RLU"/>
    <property type="match status" value="1"/>
</dbReference>
<gene>
    <name evidence="2" type="ORF">GIX10_06945</name>
</gene>